<protein>
    <submittedName>
        <fullName evidence="1">Uncharacterized protein</fullName>
    </submittedName>
</protein>
<name>A0A0M4TY17_9NOSO</name>
<dbReference type="EMBL" id="CP012036">
    <property type="protein sequence ID" value="ALF55731.1"/>
    <property type="molecule type" value="Genomic_DNA"/>
</dbReference>
<dbReference type="STRING" id="224013.ACX27_27385"/>
<dbReference type="KEGG" id="npz:ACX27_27385"/>
<sequence length="153" mass="17638">MQATETQLRKPKSSLFIQSIKIDHGDDFKLSIVQDLPPEDKETKKLTSKYTDEPKKSFFQALKILHQTVMARCGLDDELWVNGKITSITIKETEEGINITIVSCLEFGEETQCFIKLVEENISYELKERLANLEAEIEDYIKGDRAYNQQSLF</sequence>
<reference evidence="2" key="1">
    <citation type="submission" date="2015-07" db="EMBL/GenBank/DDBJ databases">
        <title>Genome Of Nitrogen-Fixing Cyanobacterium Nostoc piscinale CENA21 From Solimoes/Amazon River Floodplain Sediments And Comparative Genomics To Uncover Biosynthetic Natural Products Potential.</title>
        <authorList>
            <person name="Leao T.F."/>
            <person name="Leao P.N."/>
            <person name="Guimaraes P.I."/>
            <person name="de Melo A.G.C."/>
            <person name="Ramos R.T.J."/>
            <person name="Silva A."/>
            <person name="Fiore M.F."/>
            <person name="Schneider M.P.C."/>
        </authorList>
    </citation>
    <scope>NUCLEOTIDE SEQUENCE [LARGE SCALE GENOMIC DNA]</scope>
    <source>
        <strain evidence="2">CENA21</strain>
    </source>
</reference>
<dbReference type="PATRIC" id="fig|224013.5.peg.6549"/>
<dbReference type="AlphaFoldDB" id="A0A0M4TY17"/>
<organism evidence="1 2">
    <name type="scientific">Nostoc piscinale CENA21</name>
    <dbReference type="NCBI Taxonomy" id="224013"/>
    <lineage>
        <taxon>Bacteria</taxon>
        <taxon>Bacillati</taxon>
        <taxon>Cyanobacteriota</taxon>
        <taxon>Cyanophyceae</taxon>
        <taxon>Nostocales</taxon>
        <taxon>Nostocaceae</taxon>
        <taxon>Nostoc</taxon>
    </lineage>
</organism>
<keyword evidence="2" id="KW-1185">Reference proteome</keyword>
<accession>A0A0M4TY17</accession>
<reference evidence="1 2" key="2">
    <citation type="journal article" date="2016" name="Genome Announc.">
        <title>Draft Genome Sequence of the N2-Fixing Cyanobacterium Nostoc piscinale CENA21, Isolated from the Brazilian Amazon Floodplain.</title>
        <authorList>
            <person name="Leao T."/>
            <person name="Guimaraes P.I."/>
            <person name="de Melo A.G."/>
            <person name="Ramos R.T."/>
            <person name="Leao P.N."/>
            <person name="Silva A."/>
            <person name="Fiore M.F."/>
            <person name="Schneider M.P."/>
        </authorList>
    </citation>
    <scope>NUCLEOTIDE SEQUENCE [LARGE SCALE GENOMIC DNA]</scope>
    <source>
        <strain evidence="1 2">CENA21</strain>
    </source>
</reference>
<evidence type="ECO:0000313" key="1">
    <source>
        <dbReference type="EMBL" id="ALF55731.1"/>
    </source>
</evidence>
<evidence type="ECO:0000313" key="2">
    <source>
        <dbReference type="Proteomes" id="UP000062645"/>
    </source>
</evidence>
<dbReference type="OrthoDB" id="9979678at2"/>
<gene>
    <name evidence="1" type="ORF">ACX27_27385</name>
</gene>
<dbReference type="Proteomes" id="UP000062645">
    <property type="component" value="Chromosome"/>
</dbReference>
<dbReference type="RefSeq" id="WP_062297200.1">
    <property type="nucleotide sequence ID" value="NZ_CP012036.1"/>
</dbReference>
<proteinExistence type="predicted"/>